<feature type="domain" description="Lipocalin/cytosolic fatty-acid binding" evidence="3">
    <location>
        <begin position="9"/>
        <end position="154"/>
    </location>
</feature>
<dbReference type="AlphaFoldDB" id="A0A1I4URB8"/>
<dbReference type="InterPro" id="IPR022271">
    <property type="entry name" value="Lipocalin_ApoD"/>
</dbReference>
<dbReference type="PANTHER" id="PTHR10612">
    <property type="entry name" value="APOLIPOPROTEIN D"/>
    <property type="match status" value="1"/>
</dbReference>
<keyword evidence="5" id="KW-1185">Reference proteome</keyword>
<dbReference type="SUPFAM" id="SSF50814">
    <property type="entry name" value="Lipocalins"/>
    <property type="match status" value="1"/>
</dbReference>
<evidence type="ECO:0000259" key="3">
    <source>
        <dbReference type="Pfam" id="PF08212"/>
    </source>
</evidence>
<dbReference type="PRINTS" id="PR01171">
    <property type="entry name" value="BCTLIPOCALIN"/>
</dbReference>
<dbReference type="CDD" id="cd19438">
    <property type="entry name" value="lipocalin_Blc-like"/>
    <property type="match status" value="1"/>
</dbReference>
<dbReference type="EMBL" id="FOUU01000006">
    <property type="protein sequence ID" value="SFM91290.1"/>
    <property type="molecule type" value="Genomic_DNA"/>
</dbReference>
<proteinExistence type="inferred from homology"/>
<evidence type="ECO:0000256" key="2">
    <source>
        <dbReference type="PIRNR" id="PIRNR036893"/>
    </source>
</evidence>
<protein>
    <submittedName>
        <fullName evidence="4">Apolipoprotein D and lipocalin family protein</fullName>
    </submittedName>
</protein>
<dbReference type="Pfam" id="PF08212">
    <property type="entry name" value="Lipocalin_2"/>
    <property type="match status" value="1"/>
</dbReference>
<name>A0A1I4URB8_9BACT</name>
<dbReference type="Proteomes" id="UP000199611">
    <property type="component" value="Unassembled WGS sequence"/>
</dbReference>
<gene>
    <name evidence="4" type="ORF">SAMN05660836_01943</name>
</gene>
<organism evidence="4 5">
    <name type="scientific">Thermodesulforhabdus norvegica</name>
    <dbReference type="NCBI Taxonomy" id="39841"/>
    <lineage>
        <taxon>Bacteria</taxon>
        <taxon>Pseudomonadati</taxon>
        <taxon>Thermodesulfobacteriota</taxon>
        <taxon>Syntrophobacteria</taxon>
        <taxon>Syntrophobacterales</taxon>
        <taxon>Thermodesulforhabdaceae</taxon>
        <taxon>Thermodesulforhabdus</taxon>
    </lineage>
</organism>
<evidence type="ECO:0000313" key="5">
    <source>
        <dbReference type="Proteomes" id="UP000199611"/>
    </source>
</evidence>
<evidence type="ECO:0000256" key="1">
    <source>
        <dbReference type="ARBA" id="ARBA00006889"/>
    </source>
</evidence>
<dbReference type="InterPro" id="IPR000566">
    <property type="entry name" value="Lipocln_cytosolic_FA-bd_dom"/>
</dbReference>
<dbReference type="PANTHER" id="PTHR10612:SF34">
    <property type="entry name" value="APOLIPOPROTEIN D"/>
    <property type="match status" value="1"/>
</dbReference>
<accession>A0A1I4URB8</accession>
<dbReference type="InterPro" id="IPR002446">
    <property type="entry name" value="Lipocalin_bac"/>
</dbReference>
<dbReference type="PIRSF" id="PIRSF036893">
    <property type="entry name" value="Lipocalin_ApoD"/>
    <property type="match status" value="1"/>
</dbReference>
<comment type="similarity">
    <text evidence="1 2">Belongs to the calycin superfamily. Lipocalin family.</text>
</comment>
<dbReference type="RefSeq" id="WP_218148868.1">
    <property type="nucleotide sequence ID" value="NZ_FOUU01000006.1"/>
</dbReference>
<dbReference type="STRING" id="39841.SAMN05660836_01943"/>
<reference evidence="4 5" key="1">
    <citation type="submission" date="2016-10" db="EMBL/GenBank/DDBJ databases">
        <authorList>
            <person name="de Groot N.N."/>
        </authorList>
    </citation>
    <scope>NUCLEOTIDE SEQUENCE [LARGE SCALE GENOMIC DNA]</scope>
    <source>
        <strain evidence="4 5">DSM 9990</strain>
    </source>
</reference>
<dbReference type="Gene3D" id="2.40.128.20">
    <property type="match status" value="1"/>
</dbReference>
<keyword evidence="4" id="KW-0449">Lipoprotein</keyword>
<evidence type="ECO:0000313" key="4">
    <source>
        <dbReference type="EMBL" id="SFM91290.1"/>
    </source>
</evidence>
<dbReference type="GO" id="GO:0006950">
    <property type="term" value="P:response to stress"/>
    <property type="evidence" value="ECO:0007669"/>
    <property type="project" value="UniProtKB-ARBA"/>
</dbReference>
<sequence>MSLDTVTFVDLVKYAGTWYEIARLPNRFQRKCARNTTAEYRVRADGKIAVINRCMTDSGRWIEARGVARVVDATTNAKLKVSFVRLLGFQLFWGDYWIIGLADDYSWAVVGVPGRKYGWILSREPHLDRKIFRELHALLQQRGYDPRQFERTPQVWPS</sequence>
<dbReference type="InterPro" id="IPR047202">
    <property type="entry name" value="Lipocalin_Blc-like_dom"/>
</dbReference>
<dbReference type="InterPro" id="IPR012674">
    <property type="entry name" value="Calycin"/>
</dbReference>